<dbReference type="Proteomes" id="UP001595945">
    <property type="component" value="Unassembled WGS sequence"/>
</dbReference>
<comment type="caution">
    <text evidence="3">The sequence shown here is derived from an EMBL/GenBank/DDBJ whole genome shotgun (WGS) entry which is preliminary data.</text>
</comment>
<dbReference type="InterPro" id="IPR036390">
    <property type="entry name" value="WH_DNA-bd_sf"/>
</dbReference>
<feature type="region of interest" description="Disordered" evidence="1">
    <location>
        <begin position="273"/>
        <end position="295"/>
    </location>
</feature>
<keyword evidence="4" id="KW-1185">Reference proteome</keyword>
<dbReference type="AlphaFoldDB" id="A0ABD5PYM5"/>
<dbReference type="RefSeq" id="WP_368410439.1">
    <property type="nucleotide sequence ID" value="NZ_CP100400.1"/>
</dbReference>
<evidence type="ECO:0000313" key="4">
    <source>
        <dbReference type="Proteomes" id="UP001595945"/>
    </source>
</evidence>
<accession>A0ABD5PYM5</accession>
<dbReference type="Pfam" id="PF03551">
    <property type="entry name" value="PadR"/>
    <property type="match status" value="1"/>
</dbReference>
<dbReference type="Gene3D" id="1.10.10.10">
    <property type="entry name" value="Winged helix-like DNA-binding domain superfamily/Winged helix DNA-binding domain"/>
    <property type="match status" value="1"/>
</dbReference>
<evidence type="ECO:0000313" key="3">
    <source>
        <dbReference type="EMBL" id="MFC4823330.1"/>
    </source>
</evidence>
<feature type="domain" description="Transcription regulator PadR N-terminal" evidence="2">
    <location>
        <begin position="87"/>
        <end position="143"/>
    </location>
</feature>
<evidence type="ECO:0000259" key="2">
    <source>
        <dbReference type="Pfam" id="PF03551"/>
    </source>
</evidence>
<dbReference type="SUPFAM" id="SSF46785">
    <property type="entry name" value="Winged helix' DNA-binding domain"/>
    <property type="match status" value="1"/>
</dbReference>
<protein>
    <submittedName>
        <fullName evidence="3">Helix-turn-helix transcriptional regulator</fullName>
    </submittedName>
</protein>
<proteinExistence type="predicted"/>
<name>A0ABD5PYM5_9EURY</name>
<dbReference type="GeneID" id="73908178"/>
<dbReference type="InterPro" id="IPR036388">
    <property type="entry name" value="WH-like_DNA-bd_sf"/>
</dbReference>
<evidence type="ECO:0000256" key="1">
    <source>
        <dbReference type="SAM" id="MobiDB-lite"/>
    </source>
</evidence>
<dbReference type="InterPro" id="IPR005149">
    <property type="entry name" value="Tscrpt_reg_PadR_N"/>
</dbReference>
<reference evidence="3 4" key="1">
    <citation type="journal article" date="2019" name="Int. J. Syst. Evol. Microbiol.">
        <title>The Global Catalogue of Microorganisms (GCM) 10K type strain sequencing project: providing services to taxonomists for standard genome sequencing and annotation.</title>
        <authorList>
            <consortium name="The Broad Institute Genomics Platform"/>
            <consortium name="The Broad Institute Genome Sequencing Center for Infectious Disease"/>
            <person name="Wu L."/>
            <person name="Ma J."/>
        </authorList>
    </citation>
    <scope>NUCLEOTIDE SEQUENCE [LARGE SCALE GENOMIC DNA]</scope>
    <source>
        <strain evidence="3 4">XZYJ18</strain>
    </source>
</reference>
<dbReference type="EMBL" id="JBHSHT010000001">
    <property type="protein sequence ID" value="MFC4823330.1"/>
    <property type="molecule type" value="Genomic_DNA"/>
</dbReference>
<sequence length="295" mass="32051">MSFEYPECPHCETAVLGVSTSGPSKHTLDPCGCRVTGTTTRDLASDDVKRGRGVSADGGVRFTDLHAFNRDLLYAIRALERDGDAPKGLAIKDHLETEYDEEVNHSRLYQNLDALTDKGLVSKGTKDDRTNEYATTDVAREMLDRVTERRMDAVGLDVETDVTGGDDQREFVTDGGHDVQRVDPYCCAHCGETSPDPSATTLPCGCCRVKCPNCGRSDELHQTFCRADEVATDGGVLNCQDCGDEVAADDVKGLIQPDGEDAILIGPECQTKHPYDRQYAPADPSALLDEDGDSR</sequence>
<organism evidence="3 4">
    <name type="scientific">Halorussus aquaticus</name>
    <dbReference type="NCBI Taxonomy" id="2953748"/>
    <lineage>
        <taxon>Archaea</taxon>
        <taxon>Methanobacteriati</taxon>
        <taxon>Methanobacteriota</taxon>
        <taxon>Stenosarchaea group</taxon>
        <taxon>Halobacteria</taxon>
        <taxon>Halobacteriales</taxon>
        <taxon>Haladaptataceae</taxon>
        <taxon>Halorussus</taxon>
    </lineage>
</organism>
<gene>
    <name evidence="3" type="ORF">ACFO9K_03540</name>
</gene>